<evidence type="ECO:0000259" key="3">
    <source>
        <dbReference type="Pfam" id="PF02617"/>
    </source>
</evidence>
<dbReference type="Gene3D" id="3.30.1390.10">
    <property type="match status" value="1"/>
</dbReference>
<evidence type="ECO:0000313" key="4">
    <source>
        <dbReference type="EMBL" id="BAS00886.1"/>
    </source>
</evidence>
<dbReference type="GO" id="GO:0008233">
    <property type="term" value="F:peptidase activity"/>
    <property type="evidence" value="ECO:0007669"/>
    <property type="project" value="UniProtKB-KW"/>
</dbReference>
<dbReference type="PANTHER" id="PTHR33473">
    <property type="entry name" value="ATP-DEPENDENT CLP PROTEASE ADAPTER PROTEIN CLPS1, CHLOROPLASTIC"/>
    <property type="match status" value="1"/>
</dbReference>
<dbReference type="InterPro" id="IPR014719">
    <property type="entry name" value="Ribosomal_bL12_C/ClpS-like"/>
</dbReference>
<proteinExistence type="inferred from homology"/>
<keyword evidence="4" id="KW-0378">Hydrolase</keyword>
<gene>
    <name evidence="1" type="primary">clpS</name>
    <name evidence="4" type="ORF">BV133_3292</name>
</gene>
<evidence type="ECO:0000256" key="2">
    <source>
        <dbReference type="SAM" id="MobiDB-lite"/>
    </source>
</evidence>
<organism evidence="4">
    <name type="scientific">Blastochloris viridis</name>
    <name type="common">Rhodopseudomonas viridis</name>
    <dbReference type="NCBI Taxonomy" id="1079"/>
    <lineage>
        <taxon>Bacteria</taxon>
        <taxon>Pseudomonadati</taxon>
        <taxon>Pseudomonadota</taxon>
        <taxon>Alphaproteobacteria</taxon>
        <taxon>Hyphomicrobiales</taxon>
        <taxon>Blastochloridaceae</taxon>
        <taxon>Blastochloris</taxon>
    </lineage>
</organism>
<dbReference type="SUPFAM" id="SSF54736">
    <property type="entry name" value="ClpS-like"/>
    <property type="match status" value="1"/>
</dbReference>
<evidence type="ECO:0000256" key="1">
    <source>
        <dbReference type="HAMAP-Rule" id="MF_00302"/>
    </source>
</evidence>
<dbReference type="GO" id="GO:0030163">
    <property type="term" value="P:protein catabolic process"/>
    <property type="evidence" value="ECO:0007669"/>
    <property type="project" value="InterPro"/>
</dbReference>
<dbReference type="FunFam" id="3.30.1390.10:FF:000002">
    <property type="entry name" value="ATP-dependent Clp protease adapter protein ClpS"/>
    <property type="match status" value="1"/>
</dbReference>
<dbReference type="AlphaFoldDB" id="A0A182D649"/>
<accession>A0A182D649</accession>
<dbReference type="NCBIfam" id="NF000669">
    <property type="entry name" value="PRK00033.1-2"/>
    <property type="match status" value="1"/>
</dbReference>
<comment type="function">
    <text evidence="1">Involved in the modulation of the specificity of the ClpAP-mediated ATP-dependent protein degradation.</text>
</comment>
<comment type="subunit">
    <text evidence="1">Binds to the N-terminal domain of the chaperone ClpA.</text>
</comment>
<dbReference type="GO" id="GO:0006508">
    <property type="term" value="P:proteolysis"/>
    <property type="evidence" value="ECO:0007669"/>
    <property type="project" value="UniProtKB-UniRule"/>
</dbReference>
<dbReference type="Pfam" id="PF02617">
    <property type="entry name" value="ClpS"/>
    <property type="match status" value="1"/>
</dbReference>
<dbReference type="InterPro" id="IPR022935">
    <property type="entry name" value="ClpS"/>
</dbReference>
<feature type="compositionally biased region" description="Basic and acidic residues" evidence="2">
    <location>
        <begin position="68"/>
        <end position="83"/>
    </location>
</feature>
<dbReference type="NCBIfam" id="NF000672">
    <property type="entry name" value="PRK00033.1-5"/>
    <property type="match status" value="1"/>
</dbReference>
<dbReference type="PATRIC" id="fig|1079.8.peg.3394"/>
<feature type="region of interest" description="Disordered" evidence="2">
    <location>
        <begin position="68"/>
        <end position="91"/>
    </location>
</feature>
<keyword evidence="4" id="KW-0645">Protease</keyword>
<dbReference type="PANTHER" id="PTHR33473:SF19">
    <property type="entry name" value="ATP-DEPENDENT CLP PROTEASE ADAPTER PROTEIN CLPS"/>
    <property type="match status" value="1"/>
</dbReference>
<comment type="similarity">
    <text evidence="1">Belongs to the ClpS family.</text>
</comment>
<name>A0A182D649_BLAVI</name>
<feature type="domain" description="Adaptor protein ClpS core" evidence="3">
    <location>
        <begin position="103"/>
        <end position="181"/>
    </location>
</feature>
<dbReference type="EMBL" id="AP014854">
    <property type="protein sequence ID" value="BAS00886.1"/>
    <property type="molecule type" value="Genomic_DNA"/>
</dbReference>
<protein>
    <recommendedName>
        <fullName evidence="1">ATP-dependent Clp protease adapter protein ClpS</fullName>
    </recommendedName>
</protein>
<reference evidence="4" key="1">
    <citation type="journal article" date="2015" name="Genome Announc.">
        <title>Complete Genome Sequence of the Bacteriochlorophyll b-Producing Photosynthetic Bacterium Blastochloris viridis.</title>
        <authorList>
            <person name="Tsukatani Y."/>
            <person name="Hirose Y."/>
            <person name="Harada J."/>
            <person name="Misawa N."/>
            <person name="Mori K."/>
            <person name="Inoue K."/>
            <person name="Tamiaki H."/>
        </authorList>
    </citation>
    <scope>NUCLEOTIDE SEQUENCE [LARGE SCALE GENOMIC DNA]</scope>
    <source>
        <strain evidence="4">DSM 133</strain>
    </source>
</reference>
<dbReference type="HAMAP" id="MF_00302">
    <property type="entry name" value="ClpS"/>
    <property type="match status" value="1"/>
</dbReference>
<sequence>MAAALPRQRARPDRTGGAPRLLLLLRGGSAVGGVDIGAHGCRVSRPSMSNQSVAGLPMILEFPLTKSRDAAPGRPRAMADKGKPVTPAGPGTAVIARTKAQTKRPSLYRVLLLNDDYTPMEFVVLILERFFGKNRDEATRIMLHVHHHGVGECGIYTYEVAETKVTQVMDFARKHQHPLQCVMEKK</sequence>
<dbReference type="InterPro" id="IPR003769">
    <property type="entry name" value="ClpS_core"/>
</dbReference>